<name>A0A2Z4PMM2_9GAMM</name>
<dbReference type="OrthoDB" id="7360086at2"/>
<evidence type="ECO:0008006" key="4">
    <source>
        <dbReference type="Google" id="ProtNLM"/>
    </source>
</evidence>
<feature type="region of interest" description="Disordered" evidence="1">
    <location>
        <begin position="67"/>
        <end position="86"/>
    </location>
</feature>
<proteinExistence type="predicted"/>
<sequence>MQTQHDNGRRNRMIAAISIGKKSLKIDDEIYRPMLERLTGKKSLKLMTEDQLSLVLDHFKKALGFVPAPPKATTKSNTKPKPRSPAASKIRAIWITMHKQGFLENGSDRALDAYCQRMTKTTNGQGVQYLVWLDNWQAKSVLESLKRWHFRLMKEHLEKCHAGAPLSQTYEVLSKYYANTKF</sequence>
<evidence type="ECO:0000313" key="3">
    <source>
        <dbReference type="Proteomes" id="UP000249898"/>
    </source>
</evidence>
<dbReference type="EMBL" id="CP016181">
    <property type="protein sequence ID" value="AWX98696.1"/>
    <property type="molecule type" value="Genomic_DNA"/>
</dbReference>
<accession>A0A2Z4PMM2</accession>
<evidence type="ECO:0000313" key="2">
    <source>
        <dbReference type="EMBL" id="AWX98696.1"/>
    </source>
</evidence>
<organism evidence="2 3">
    <name type="scientific">Marinomonas primoryensis</name>
    <dbReference type="NCBI Taxonomy" id="178399"/>
    <lineage>
        <taxon>Bacteria</taxon>
        <taxon>Pseudomonadati</taxon>
        <taxon>Pseudomonadota</taxon>
        <taxon>Gammaproteobacteria</taxon>
        <taxon>Oceanospirillales</taxon>
        <taxon>Oceanospirillaceae</taxon>
        <taxon>Marinomonas</taxon>
    </lineage>
</organism>
<protein>
    <recommendedName>
        <fullName evidence="4">GemA protein</fullName>
    </recommendedName>
</protein>
<reference evidence="2 3" key="1">
    <citation type="submission" date="2016-06" db="EMBL/GenBank/DDBJ databases">
        <title>The sequenced genome of the ice-adhering bacterium Marinomonas primoryensis, from Antarctica.</title>
        <authorList>
            <person name="Graham L."/>
            <person name="Vance T.D.R."/>
            <person name="Davies P.L."/>
        </authorList>
    </citation>
    <scope>NUCLEOTIDE SEQUENCE [LARGE SCALE GENOMIC DNA]</scope>
    <source>
        <strain evidence="2 3">AceL</strain>
    </source>
</reference>
<dbReference type="Proteomes" id="UP000249898">
    <property type="component" value="Chromosome"/>
</dbReference>
<dbReference type="InterPro" id="IPR009363">
    <property type="entry name" value="Phage_Mu_Gp16"/>
</dbReference>
<evidence type="ECO:0000256" key="1">
    <source>
        <dbReference type="SAM" id="MobiDB-lite"/>
    </source>
</evidence>
<dbReference type="Pfam" id="PF06252">
    <property type="entry name" value="GemA"/>
    <property type="match status" value="1"/>
</dbReference>
<dbReference type="RefSeq" id="WP_112134852.1">
    <property type="nucleotide sequence ID" value="NZ_CP016181.1"/>
</dbReference>
<dbReference type="AlphaFoldDB" id="A0A2Z4PMM2"/>
<gene>
    <name evidence="2" type="ORF">A8139_00825</name>
</gene>